<dbReference type="Pfam" id="PF00134">
    <property type="entry name" value="Cyclin_N"/>
    <property type="match status" value="1"/>
</dbReference>
<dbReference type="InterPro" id="IPR006671">
    <property type="entry name" value="Cyclin_N"/>
</dbReference>
<gene>
    <name evidence="3" type="ORF">ECRASSUSDP1_LOCUS15089</name>
</gene>
<feature type="domain" description="Cyclin N-terminal" evidence="2">
    <location>
        <begin position="168"/>
        <end position="227"/>
    </location>
</feature>
<feature type="compositionally biased region" description="Basic residues" evidence="1">
    <location>
        <begin position="487"/>
        <end position="508"/>
    </location>
</feature>
<feature type="region of interest" description="Disordered" evidence="1">
    <location>
        <begin position="572"/>
        <end position="683"/>
    </location>
</feature>
<feature type="region of interest" description="Disordered" evidence="1">
    <location>
        <begin position="473"/>
        <end position="529"/>
    </location>
</feature>
<feature type="compositionally biased region" description="Basic residues" evidence="1">
    <location>
        <begin position="615"/>
        <end position="626"/>
    </location>
</feature>
<feature type="compositionally biased region" description="Basic and acidic residues" evidence="1">
    <location>
        <begin position="654"/>
        <end position="677"/>
    </location>
</feature>
<dbReference type="Proteomes" id="UP001295684">
    <property type="component" value="Unassembled WGS sequence"/>
</dbReference>
<dbReference type="AlphaFoldDB" id="A0AAD1XJC5"/>
<evidence type="ECO:0000259" key="2">
    <source>
        <dbReference type="Pfam" id="PF00134"/>
    </source>
</evidence>
<dbReference type="SUPFAM" id="SSF47954">
    <property type="entry name" value="Cyclin-like"/>
    <property type="match status" value="1"/>
</dbReference>
<keyword evidence="4" id="KW-1185">Reference proteome</keyword>
<accession>A0AAD1XJC5</accession>
<evidence type="ECO:0000313" key="4">
    <source>
        <dbReference type="Proteomes" id="UP001295684"/>
    </source>
</evidence>
<feature type="compositionally biased region" description="Polar residues" evidence="1">
    <location>
        <begin position="583"/>
        <end position="595"/>
    </location>
</feature>
<sequence>MEDIQCEFCERIYEERQEGGYCYKCHCLRLQMEGEWVYSVKPSEVEYLAKDFIIKIHPLELYQEMINDKPLQSCNLNCNTFEMHQERSDIIEEIKRLGKVFMLKAISVSAAIKYLDIILYKITMIKQGVVCISKSKVLELSNSRVAIFKKSDALFMKTDSEPRLRSLINTSLELIALTCLLIATKVHEIDCTCLRIYELEKESKYMYTYKNITKCEGRILEEINWNTYIQTPLDYTNLYLTAGVLFTNDKYLSGGEEFYFSKTNNDADQERKISEIYESIIKLCYNDFYNHDYELLQYEDRLVGIATICAARKVSKVVPIISENFCSMYGFTMEEIEECLETLNSCVVKIPLLKKNSSFEDLTEQKRDTRHKEVEIVVQELPDEMSYRYSKLYPKEIRKSQVKSPITIDDEEKDCFQDYVEGGHKPKNFAEIICQDTADEVEEMPFSKPLLKERSSSVSCRPSEVNKIQLNNVEISGQNENTETTKNHNKTFKPKVSKKLKQRVSPRQKKPEKSKITKKNNNSKVESQPALKYKMRLKNAKNSSKVEEIKSLNNIKKTNSALEGMKRLAKSEKYPIHLKPGGNTKSRTVTQNAVRSVSHRKQPSAMKLKDMLKASKNRSNKVKSYKNPKDYQKSKDSQNKLQRSKSFDSPTQNLKEESKGSKIKEKHPYDILGKPEPRPGVSLKHIRKDIQKKGENNKLKGNIKVSSLAGTRNNRVISKGDGKRVIKPIDKSLKKGEQNRSNAKKKSMYYAMKKKSDTKELLNTSDHFLNMHKSFDIKPKSFTAKKSSEIKLRTKEDHDEETEADMLEEDTVNAIYQTNSKVVMQFGMGKIAQSQRPSDIGTLKKHRCN</sequence>
<proteinExistence type="predicted"/>
<dbReference type="EMBL" id="CAMPGE010015099">
    <property type="protein sequence ID" value="CAI2373742.1"/>
    <property type="molecule type" value="Genomic_DNA"/>
</dbReference>
<protein>
    <recommendedName>
        <fullName evidence="2">Cyclin N-terminal domain-containing protein</fullName>
    </recommendedName>
</protein>
<feature type="compositionally biased region" description="Basic and acidic residues" evidence="1">
    <location>
        <begin position="627"/>
        <end position="638"/>
    </location>
</feature>
<evidence type="ECO:0000256" key="1">
    <source>
        <dbReference type="SAM" id="MobiDB-lite"/>
    </source>
</evidence>
<dbReference type="Gene3D" id="1.10.472.10">
    <property type="entry name" value="Cyclin-like"/>
    <property type="match status" value="2"/>
</dbReference>
<dbReference type="InterPro" id="IPR036915">
    <property type="entry name" value="Cyclin-like_sf"/>
</dbReference>
<evidence type="ECO:0000313" key="3">
    <source>
        <dbReference type="EMBL" id="CAI2373742.1"/>
    </source>
</evidence>
<name>A0AAD1XJC5_EUPCR</name>
<reference evidence="3" key="1">
    <citation type="submission" date="2023-07" db="EMBL/GenBank/DDBJ databases">
        <authorList>
            <consortium name="AG Swart"/>
            <person name="Singh M."/>
            <person name="Singh A."/>
            <person name="Seah K."/>
            <person name="Emmerich C."/>
        </authorList>
    </citation>
    <scope>NUCLEOTIDE SEQUENCE</scope>
    <source>
        <strain evidence="3">DP1</strain>
    </source>
</reference>
<comment type="caution">
    <text evidence="3">The sequence shown here is derived from an EMBL/GenBank/DDBJ whole genome shotgun (WGS) entry which is preliminary data.</text>
</comment>
<organism evidence="3 4">
    <name type="scientific">Euplotes crassus</name>
    <dbReference type="NCBI Taxonomy" id="5936"/>
    <lineage>
        <taxon>Eukaryota</taxon>
        <taxon>Sar</taxon>
        <taxon>Alveolata</taxon>
        <taxon>Ciliophora</taxon>
        <taxon>Intramacronucleata</taxon>
        <taxon>Spirotrichea</taxon>
        <taxon>Hypotrichia</taxon>
        <taxon>Euplotida</taxon>
        <taxon>Euplotidae</taxon>
        <taxon>Moneuplotes</taxon>
    </lineage>
</organism>